<name>A0A9N8W9R1_9GLOM</name>
<feature type="compositionally biased region" description="Low complexity" evidence="1">
    <location>
        <begin position="238"/>
        <end position="249"/>
    </location>
</feature>
<dbReference type="SUPFAM" id="SSF54001">
    <property type="entry name" value="Cysteine proteinases"/>
    <property type="match status" value="1"/>
</dbReference>
<dbReference type="GO" id="GO:0005737">
    <property type="term" value="C:cytoplasm"/>
    <property type="evidence" value="ECO:0007669"/>
    <property type="project" value="TreeGrafter"/>
</dbReference>
<gene>
    <name evidence="4" type="ORF">AGERDE_LOCUS3302</name>
</gene>
<evidence type="ECO:0000259" key="3">
    <source>
        <dbReference type="Pfam" id="PF23265"/>
    </source>
</evidence>
<evidence type="ECO:0000259" key="2">
    <source>
        <dbReference type="Pfam" id="PF01841"/>
    </source>
</evidence>
<evidence type="ECO:0000313" key="4">
    <source>
        <dbReference type="EMBL" id="CAG8482309.1"/>
    </source>
</evidence>
<proteinExistence type="predicted"/>
<dbReference type="InterPro" id="IPR056564">
    <property type="entry name" value="Ig-like_KY"/>
</dbReference>
<dbReference type="Gene3D" id="3.10.620.30">
    <property type="match status" value="1"/>
</dbReference>
<dbReference type="Pfam" id="PF01841">
    <property type="entry name" value="Transglut_core"/>
    <property type="match status" value="1"/>
</dbReference>
<feature type="region of interest" description="Disordered" evidence="1">
    <location>
        <begin position="15"/>
        <end position="63"/>
    </location>
</feature>
<accession>A0A9N8W9R1</accession>
<dbReference type="InterPro" id="IPR002931">
    <property type="entry name" value="Transglutaminase-like"/>
</dbReference>
<feature type="region of interest" description="Disordered" evidence="1">
    <location>
        <begin position="195"/>
        <end position="259"/>
    </location>
</feature>
<comment type="caution">
    <text evidence="4">The sequence shown here is derived from an EMBL/GenBank/DDBJ whole genome shotgun (WGS) entry which is preliminary data.</text>
</comment>
<evidence type="ECO:0000313" key="5">
    <source>
        <dbReference type="Proteomes" id="UP000789831"/>
    </source>
</evidence>
<feature type="compositionally biased region" description="Basic and acidic residues" evidence="1">
    <location>
        <begin position="195"/>
        <end position="216"/>
    </location>
</feature>
<dbReference type="Proteomes" id="UP000789831">
    <property type="component" value="Unassembled WGS sequence"/>
</dbReference>
<dbReference type="AlphaFoldDB" id="A0A9N8W9R1"/>
<protein>
    <submittedName>
        <fullName evidence="4">5136_t:CDS:1</fullName>
    </submittedName>
</protein>
<keyword evidence="5" id="KW-1185">Reference proteome</keyword>
<dbReference type="OrthoDB" id="6129702at2759"/>
<feature type="compositionally biased region" description="Low complexity" evidence="1">
    <location>
        <begin position="217"/>
        <end position="230"/>
    </location>
</feature>
<dbReference type="InterPro" id="IPR052557">
    <property type="entry name" value="CAP/Cytokinesis_protein"/>
</dbReference>
<dbReference type="PANTHER" id="PTHR46333:SF2">
    <property type="entry name" value="CYTOKINESIS PROTEIN 3"/>
    <property type="match status" value="1"/>
</dbReference>
<feature type="domain" description="KY-like immunoglobulin-like" evidence="3">
    <location>
        <begin position="465"/>
        <end position="577"/>
    </location>
</feature>
<dbReference type="Pfam" id="PF23265">
    <property type="entry name" value="Ig-like_KY"/>
    <property type="match status" value="1"/>
</dbReference>
<sequence length="694" mass="78486">MPNWKALLKRPLSIRKKNEEKADSYTKTIPQIKENSNKNNGNDVYRGDNNSSGSGNNSNGSGNLVTVIKTITTTDPDGKETTKTITYTTTEPIDSLEPKTYTFEHPPLEDGVPIESLLDKYHPQSNDEKEKGNILSVVETHPKHDNYEDDVETHPKHNNHEDVFETQPKNEDFFETHPKHNSHEDIVETHPKHENVLETPPKHNSHEDVFNHEEKSSSSTSPPTSSNSSHSRTDNSSHSHTSNSSHSRTGNVENDDIDPISKISQVVTRDFVEHYNAAEQDFSKVDHHARTTPSSKTKDIPTLSHYLTSPFDDFVDKLRAIFTWIAENIVYDVDALFSGNIHHMEASQVLHKRLAVCDGYGELFNALAKEANLEVWKISGRAKGAGYVPGADIEDRLYGHAWNAICLRGEFLLIDSTWGAGNVRGTKFVKHYEPFYFLTSPTKFIYSHLPRKDEEQYLSPPITVQEFISLPFVKPPYFAAGLSFTKRMGTKITVEDSRLELEIERTRPDESKALHAYLDWDGKQVPVFIQRLGGHGKRGGRLYRILCEIPSSGEGKLNIFVLLNGTEGPLATQFKVHNHGKGITHHSHTDSPFVTVFSVPLSFTILTPIHPTLKYNTKQRFEFVVFDRDEQTLPEFCLFTPGKDTITIPKVARNSSDGSVIYALEATLNEKGKWNLTFFKDEETLDFMAQYIVE</sequence>
<feature type="domain" description="Transglutaminase-like" evidence="2">
    <location>
        <begin position="305"/>
        <end position="412"/>
    </location>
</feature>
<reference evidence="4" key="1">
    <citation type="submission" date="2021-06" db="EMBL/GenBank/DDBJ databases">
        <authorList>
            <person name="Kallberg Y."/>
            <person name="Tangrot J."/>
            <person name="Rosling A."/>
        </authorList>
    </citation>
    <scope>NUCLEOTIDE SEQUENCE</scope>
    <source>
        <strain evidence="4">MT106</strain>
    </source>
</reference>
<organism evidence="4 5">
    <name type="scientific">Ambispora gerdemannii</name>
    <dbReference type="NCBI Taxonomy" id="144530"/>
    <lineage>
        <taxon>Eukaryota</taxon>
        <taxon>Fungi</taxon>
        <taxon>Fungi incertae sedis</taxon>
        <taxon>Mucoromycota</taxon>
        <taxon>Glomeromycotina</taxon>
        <taxon>Glomeromycetes</taxon>
        <taxon>Archaeosporales</taxon>
        <taxon>Ambisporaceae</taxon>
        <taxon>Ambispora</taxon>
    </lineage>
</organism>
<evidence type="ECO:0000256" key="1">
    <source>
        <dbReference type="SAM" id="MobiDB-lite"/>
    </source>
</evidence>
<dbReference type="InterPro" id="IPR038765">
    <property type="entry name" value="Papain-like_cys_pep_sf"/>
</dbReference>
<dbReference type="PANTHER" id="PTHR46333">
    <property type="entry name" value="CYTOKINESIS PROTEIN 3"/>
    <property type="match status" value="1"/>
</dbReference>
<feature type="compositionally biased region" description="Polar residues" evidence="1">
    <location>
        <begin position="25"/>
        <end position="42"/>
    </location>
</feature>
<dbReference type="EMBL" id="CAJVPL010000315">
    <property type="protein sequence ID" value="CAG8482309.1"/>
    <property type="molecule type" value="Genomic_DNA"/>
</dbReference>
<feature type="compositionally biased region" description="Low complexity" evidence="1">
    <location>
        <begin position="49"/>
        <end position="63"/>
    </location>
</feature>